<dbReference type="Proteomes" id="UP000243579">
    <property type="component" value="Unassembled WGS sequence"/>
</dbReference>
<organism evidence="4 5">
    <name type="scientific">Achlya hypogyna</name>
    <name type="common">Oomycete</name>
    <name type="synonym">Protoachlya hypogyna</name>
    <dbReference type="NCBI Taxonomy" id="1202772"/>
    <lineage>
        <taxon>Eukaryota</taxon>
        <taxon>Sar</taxon>
        <taxon>Stramenopiles</taxon>
        <taxon>Oomycota</taxon>
        <taxon>Saprolegniomycetes</taxon>
        <taxon>Saprolegniales</taxon>
        <taxon>Achlyaceae</taxon>
        <taxon>Achlya</taxon>
    </lineage>
</organism>
<keyword evidence="1 4" id="KW-0378">Hydrolase</keyword>
<reference evidence="4 5" key="1">
    <citation type="journal article" date="2014" name="Genome Biol. Evol.">
        <title>The secreted proteins of Achlya hypogyna and Thraustotheca clavata identify the ancestral oomycete secretome and reveal gene acquisitions by horizontal gene transfer.</title>
        <authorList>
            <person name="Misner I."/>
            <person name="Blouin N."/>
            <person name="Leonard G."/>
            <person name="Richards T.A."/>
            <person name="Lane C.E."/>
        </authorList>
    </citation>
    <scope>NUCLEOTIDE SEQUENCE [LARGE SCALE GENOMIC DNA]</scope>
    <source>
        <strain evidence="4 5">ATCC 48635</strain>
    </source>
</reference>
<feature type="domain" description="AB hydrolase-1" evidence="3">
    <location>
        <begin position="33"/>
        <end position="300"/>
    </location>
</feature>
<dbReference type="PRINTS" id="PR00111">
    <property type="entry name" value="ABHYDROLASE"/>
</dbReference>
<dbReference type="InterPro" id="IPR029058">
    <property type="entry name" value="AB_hydrolase_fold"/>
</dbReference>
<name>A0A1V9YNH5_ACHHY</name>
<dbReference type="SUPFAM" id="SSF53474">
    <property type="entry name" value="alpha/beta-Hydrolases"/>
    <property type="match status" value="1"/>
</dbReference>
<dbReference type="InterPro" id="IPR000639">
    <property type="entry name" value="Epox_hydrolase-like"/>
</dbReference>
<proteinExistence type="inferred from homology"/>
<keyword evidence="5" id="KW-1185">Reference proteome</keyword>
<protein>
    <submittedName>
        <fullName evidence="4">Epoxide hydrolase</fullName>
    </submittedName>
</protein>
<gene>
    <name evidence="4" type="ORF">ACHHYP_20415</name>
</gene>
<comment type="similarity">
    <text evidence="2">Belongs to the AB hydrolase superfamily. Epoxide hydrolase family.</text>
</comment>
<sequence>MARPADPTHRHAFAQLNGVRLHYVDVGPRDGTPVVLLHGWPDLWWGWRHQISALRDTYRVIVPDQRGFGATSSPDSYEQYRKKIVAQDYVCLLGNHLKIGKAVFLGHDWGGAVAWAMATFHPDRVLAVGAVCTPYFPPPRAYVPLEMIATLKPSFSYQLLLADEATGPVFDTHVAKVLQLIYGATPQNAHSTDLRSLLESIDTLEIAGNALLSDDDLQFYVNEYARQGFQKGLHWYRTTELDWVDAQGASRVIPHDALFISAGKDPVLLPEFSRGMEKWVPRLTRGHIPDGTHWVLWEQPNAVNAIILEWLRQLPCHDRAKL</sequence>
<dbReference type="PRINTS" id="PR00412">
    <property type="entry name" value="EPOXHYDRLASE"/>
</dbReference>
<dbReference type="STRING" id="1202772.A0A1V9YNH5"/>
<accession>A0A1V9YNH5</accession>
<dbReference type="GO" id="GO:0016787">
    <property type="term" value="F:hydrolase activity"/>
    <property type="evidence" value="ECO:0007669"/>
    <property type="project" value="UniProtKB-KW"/>
</dbReference>
<dbReference type="EMBL" id="JNBR01001456">
    <property type="protein sequence ID" value="OQR87249.1"/>
    <property type="molecule type" value="Genomic_DNA"/>
</dbReference>
<evidence type="ECO:0000256" key="1">
    <source>
        <dbReference type="ARBA" id="ARBA00022801"/>
    </source>
</evidence>
<comment type="caution">
    <text evidence="4">The sequence shown here is derived from an EMBL/GenBank/DDBJ whole genome shotgun (WGS) entry which is preliminary data.</text>
</comment>
<dbReference type="PANTHER" id="PTHR43329">
    <property type="entry name" value="EPOXIDE HYDROLASE"/>
    <property type="match status" value="1"/>
</dbReference>
<dbReference type="Gene3D" id="3.40.50.1820">
    <property type="entry name" value="alpha/beta hydrolase"/>
    <property type="match status" value="1"/>
</dbReference>
<dbReference type="Pfam" id="PF00561">
    <property type="entry name" value="Abhydrolase_1"/>
    <property type="match status" value="1"/>
</dbReference>
<dbReference type="AlphaFoldDB" id="A0A1V9YNH5"/>
<evidence type="ECO:0000313" key="4">
    <source>
        <dbReference type="EMBL" id="OQR87249.1"/>
    </source>
</evidence>
<evidence type="ECO:0000313" key="5">
    <source>
        <dbReference type="Proteomes" id="UP000243579"/>
    </source>
</evidence>
<dbReference type="OrthoDB" id="408373at2759"/>
<evidence type="ECO:0000256" key="2">
    <source>
        <dbReference type="ARBA" id="ARBA00038334"/>
    </source>
</evidence>
<dbReference type="InterPro" id="IPR000073">
    <property type="entry name" value="AB_hydrolase_1"/>
</dbReference>
<evidence type="ECO:0000259" key="3">
    <source>
        <dbReference type="Pfam" id="PF00561"/>
    </source>
</evidence>